<name>A0A392TBP9_9FABA</name>
<keyword evidence="3" id="KW-1185">Reference proteome</keyword>
<dbReference type="AlphaFoldDB" id="A0A392TBP9"/>
<feature type="region of interest" description="Disordered" evidence="1">
    <location>
        <begin position="1"/>
        <end position="32"/>
    </location>
</feature>
<accession>A0A392TBP9</accession>
<protein>
    <submittedName>
        <fullName evidence="2">Uncharacterized protein</fullName>
    </submittedName>
</protein>
<organism evidence="2 3">
    <name type="scientific">Trifolium medium</name>
    <dbReference type="NCBI Taxonomy" id="97028"/>
    <lineage>
        <taxon>Eukaryota</taxon>
        <taxon>Viridiplantae</taxon>
        <taxon>Streptophyta</taxon>
        <taxon>Embryophyta</taxon>
        <taxon>Tracheophyta</taxon>
        <taxon>Spermatophyta</taxon>
        <taxon>Magnoliopsida</taxon>
        <taxon>eudicotyledons</taxon>
        <taxon>Gunneridae</taxon>
        <taxon>Pentapetalae</taxon>
        <taxon>rosids</taxon>
        <taxon>fabids</taxon>
        <taxon>Fabales</taxon>
        <taxon>Fabaceae</taxon>
        <taxon>Papilionoideae</taxon>
        <taxon>50 kb inversion clade</taxon>
        <taxon>NPAAA clade</taxon>
        <taxon>Hologalegina</taxon>
        <taxon>IRL clade</taxon>
        <taxon>Trifolieae</taxon>
        <taxon>Trifolium</taxon>
    </lineage>
</organism>
<sequence>MGQSHNSNGSCPADFKALSSEAIESNRDAHRQKQEEIEAQLVNVIAKQEA</sequence>
<evidence type="ECO:0000313" key="3">
    <source>
        <dbReference type="Proteomes" id="UP000265520"/>
    </source>
</evidence>
<evidence type="ECO:0000256" key="1">
    <source>
        <dbReference type="SAM" id="MobiDB-lite"/>
    </source>
</evidence>
<feature type="compositionally biased region" description="Polar residues" evidence="1">
    <location>
        <begin position="1"/>
        <end position="10"/>
    </location>
</feature>
<reference evidence="2 3" key="1">
    <citation type="journal article" date="2018" name="Front. Plant Sci.">
        <title>Red Clover (Trifolium pratense) and Zigzag Clover (T. medium) - A Picture of Genomic Similarities and Differences.</title>
        <authorList>
            <person name="Dluhosova J."/>
            <person name="Istvanek J."/>
            <person name="Nedelnik J."/>
            <person name="Repkova J."/>
        </authorList>
    </citation>
    <scope>NUCLEOTIDE SEQUENCE [LARGE SCALE GENOMIC DNA]</scope>
    <source>
        <strain evidence="3">cv. 10/8</strain>
        <tissue evidence="2">Leaf</tissue>
    </source>
</reference>
<feature type="non-terminal residue" evidence="2">
    <location>
        <position position="50"/>
    </location>
</feature>
<evidence type="ECO:0000313" key="2">
    <source>
        <dbReference type="EMBL" id="MCI58458.1"/>
    </source>
</evidence>
<comment type="caution">
    <text evidence="2">The sequence shown here is derived from an EMBL/GenBank/DDBJ whole genome shotgun (WGS) entry which is preliminary data.</text>
</comment>
<dbReference type="Proteomes" id="UP000265520">
    <property type="component" value="Unassembled WGS sequence"/>
</dbReference>
<dbReference type="EMBL" id="LXQA010546477">
    <property type="protein sequence ID" value="MCI58458.1"/>
    <property type="molecule type" value="Genomic_DNA"/>
</dbReference>
<proteinExistence type="predicted"/>